<organism evidence="1 2">
    <name type="scientific">Hygrophoropsis aurantiaca</name>
    <dbReference type="NCBI Taxonomy" id="72124"/>
    <lineage>
        <taxon>Eukaryota</taxon>
        <taxon>Fungi</taxon>
        <taxon>Dikarya</taxon>
        <taxon>Basidiomycota</taxon>
        <taxon>Agaricomycotina</taxon>
        <taxon>Agaricomycetes</taxon>
        <taxon>Agaricomycetidae</taxon>
        <taxon>Boletales</taxon>
        <taxon>Coniophorineae</taxon>
        <taxon>Hygrophoropsidaceae</taxon>
        <taxon>Hygrophoropsis</taxon>
    </lineage>
</organism>
<dbReference type="EMBL" id="MU267939">
    <property type="protein sequence ID" value="KAH7907096.1"/>
    <property type="molecule type" value="Genomic_DNA"/>
</dbReference>
<evidence type="ECO:0000313" key="2">
    <source>
        <dbReference type="Proteomes" id="UP000790377"/>
    </source>
</evidence>
<evidence type="ECO:0000313" key="1">
    <source>
        <dbReference type="EMBL" id="KAH7907096.1"/>
    </source>
</evidence>
<keyword evidence="2" id="KW-1185">Reference proteome</keyword>
<proteinExistence type="predicted"/>
<comment type="caution">
    <text evidence="1">The sequence shown here is derived from an EMBL/GenBank/DDBJ whole genome shotgun (WGS) entry which is preliminary data.</text>
</comment>
<sequence>MCRRRVHRRVAITVLLKFHGASATESHAYIPDRPYPSVSASLPSALLISTSFLPTSSPPTPAFPRGVLLRCPLPSAAADEAVATAGAWTRGPGMDCWGDTPAVPTRTSDATNRATHHAQPLRCRQDHKWEIGVGRSVGVPRVESPRVRISWMRNGAGGLDQARSVWIKRDRFSRASWQEKCMRHEFTDPATTLRTERLR</sequence>
<dbReference type="Proteomes" id="UP000790377">
    <property type="component" value="Unassembled WGS sequence"/>
</dbReference>
<reference evidence="1" key="1">
    <citation type="journal article" date="2021" name="New Phytol.">
        <title>Evolutionary innovations through gain and loss of genes in the ectomycorrhizal Boletales.</title>
        <authorList>
            <person name="Wu G."/>
            <person name="Miyauchi S."/>
            <person name="Morin E."/>
            <person name="Kuo A."/>
            <person name="Drula E."/>
            <person name="Varga T."/>
            <person name="Kohler A."/>
            <person name="Feng B."/>
            <person name="Cao Y."/>
            <person name="Lipzen A."/>
            <person name="Daum C."/>
            <person name="Hundley H."/>
            <person name="Pangilinan J."/>
            <person name="Johnson J."/>
            <person name="Barry K."/>
            <person name="LaButti K."/>
            <person name="Ng V."/>
            <person name="Ahrendt S."/>
            <person name="Min B."/>
            <person name="Choi I.G."/>
            <person name="Park H."/>
            <person name="Plett J.M."/>
            <person name="Magnuson J."/>
            <person name="Spatafora J.W."/>
            <person name="Nagy L.G."/>
            <person name="Henrissat B."/>
            <person name="Grigoriev I.V."/>
            <person name="Yang Z.L."/>
            <person name="Xu J."/>
            <person name="Martin F.M."/>
        </authorList>
    </citation>
    <scope>NUCLEOTIDE SEQUENCE</scope>
    <source>
        <strain evidence="1">ATCC 28755</strain>
    </source>
</reference>
<protein>
    <submittedName>
        <fullName evidence="1">Uncharacterized protein</fullName>
    </submittedName>
</protein>
<name>A0ACB8A1I6_9AGAM</name>
<gene>
    <name evidence="1" type="ORF">BJ138DRAFT_1116977</name>
</gene>
<accession>A0ACB8A1I6</accession>